<keyword evidence="4" id="KW-1185">Reference proteome</keyword>
<feature type="region of interest" description="Disordered" evidence="1">
    <location>
        <begin position="206"/>
        <end position="229"/>
    </location>
</feature>
<dbReference type="AlphaFoldDB" id="A0A543I3I8"/>
<dbReference type="EMBL" id="VFPM01000001">
    <property type="protein sequence ID" value="TQM65153.1"/>
    <property type="molecule type" value="Genomic_DNA"/>
</dbReference>
<organism evidence="3 4">
    <name type="scientific">Humibacillus xanthopallidus</name>
    <dbReference type="NCBI Taxonomy" id="412689"/>
    <lineage>
        <taxon>Bacteria</taxon>
        <taxon>Bacillati</taxon>
        <taxon>Actinomycetota</taxon>
        <taxon>Actinomycetes</taxon>
        <taxon>Micrococcales</taxon>
        <taxon>Intrasporangiaceae</taxon>
        <taxon>Humibacillus</taxon>
    </lineage>
</organism>
<dbReference type="Proteomes" id="UP000316747">
    <property type="component" value="Unassembled WGS sequence"/>
</dbReference>
<evidence type="ECO:0000256" key="2">
    <source>
        <dbReference type="SAM" id="Phobius"/>
    </source>
</evidence>
<evidence type="ECO:0000256" key="1">
    <source>
        <dbReference type="SAM" id="MobiDB-lite"/>
    </source>
</evidence>
<feature type="transmembrane region" description="Helical" evidence="2">
    <location>
        <begin position="42"/>
        <end position="72"/>
    </location>
</feature>
<dbReference type="InterPro" id="IPR045919">
    <property type="entry name" value="DUF6338"/>
</dbReference>
<protein>
    <submittedName>
        <fullName evidence="3">Uncharacterized protein</fullName>
    </submittedName>
</protein>
<reference evidence="3 4" key="1">
    <citation type="submission" date="2019-06" db="EMBL/GenBank/DDBJ databases">
        <title>Genome sequencing of plant associated microbes to promote plant fitness in Sorghum bicolor and Oryza sativa.</title>
        <authorList>
            <person name="Coleman-Derr D."/>
        </authorList>
    </citation>
    <scope>NUCLEOTIDE SEQUENCE [LARGE SCALE GENOMIC DNA]</scope>
    <source>
        <strain evidence="3 4">KV-663</strain>
    </source>
</reference>
<sequence length="229" mass="24231">MPTSGAALLIALAMVPGYLYLELTRERREPYRRSAVGEVLELLFIGLGTTGLAFTMGFVFAPGTALAVLTAVQKPPGTLTPEDLRYIALVTIGVLVLSVLFALLAAAGARRLMKRRYSPSIMKATFGRTAPGHVPVAQIRLGDGSTVEGVLHGYQLDVDEASRGVALKAPIARHRDDQTPVQLPIGYFVALGSDIQHLTLTQVPDPGATVTARKGSARRVPGSGSHPPS</sequence>
<accession>A0A543I3I8</accession>
<feature type="transmembrane region" description="Helical" evidence="2">
    <location>
        <begin position="84"/>
        <end position="107"/>
    </location>
</feature>
<keyword evidence="2" id="KW-0812">Transmembrane</keyword>
<keyword evidence="2" id="KW-0472">Membrane</keyword>
<evidence type="ECO:0000313" key="4">
    <source>
        <dbReference type="Proteomes" id="UP000316747"/>
    </source>
</evidence>
<comment type="caution">
    <text evidence="3">The sequence shown here is derived from an EMBL/GenBank/DDBJ whole genome shotgun (WGS) entry which is preliminary data.</text>
</comment>
<evidence type="ECO:0000313" key="3">
    <source>
        <dbReference type="EMBL" id="TQM65153.1"/>
    </source>
</evidence>
<name>A0A543I3I8_9MICO</name>
<feature type="transmembrane region" description="Helical" evidence="2">
    <location>
        <begin position="6"/>
        <end position="21"/>
    </location>
</feature>
<dbReference type="Pfam" id="PF19865">
    <property type="entry name" value="DUF6338"/>
    <property type="match status" value="1"/>
</dbReference>
<proteinExistence type="predicted"/>
<dbReference type="RefSeq" id="WP_141842826.1">
    <property type="nucleotide sequence ID" value="NZ_VFPM01000001.1"/>
</dbReference>
<keyword evidence="2" id="KW-1133">Transmembrane helix</keyword>
<gene>
    <name evidence="3" type="ORF">FBY41_1538</name>
</gene>